<evidence type="ECO:0000256" key="2">
    <source>
        <dbReference type="SAM" id="Phobius"/>
    </source>
</evidence>
<sequence length="376" mass="38941">MLALSLILGGLAGGAVAQDPPKGTFPATPLAQKHFAYPTGIPYKVDTEDNLIRGAQTGFNICNSTTENQKSLCQTSFVNSADDFCLWAPIDPGSVVGDIEGEMVAWCTKPGHGTRLIPKDTLKGVQFMRTPDYVQVIGFIDQTKINLKSDDFGGEMDPHGADLRGNPLGGLVYSNAWSGGNANQYTQVIEWHNFIGSNAFCIKVCDPSKPNAAHFCEHIYDRIGCAYNAPNNAQNGIFESCEGENQDFPGVYVENGVTMTYTQPPESLGPISTMPYVARVPASSNCVKHSSETLFAALASVTAPGDAKPTSSPAAPTSGAPAGSGSSSSGSAKPTSSGSSTGTAAGAGSTGNSAGALMVSGTATVFGVIFSALFLS</sequence>
<reference evidence="4" key="2">
    <citation type="submission" date="2021-10" db="EMBL/GenBank/DDBJ databases">
        <title>Phylogenomics reveals ancestral predisposition of the termite-cultivated fungus Termitomyces towards a domesticated lifestyle.</title>
        <authorList>
            <person name="Auxier B."/>
            <person name="Grum-Grzhimaylo A."/>
            <person name="Cardenas M.E."/>
            <person name="Lodge J.D."/>
            <person name="Laessoe T."/>
            <person name="Pedersen O."/>
            <person name="Smith M.E."/>
            <person name="Kuyper T.W."/>
            <person name="Franco-Molano E.A."/>
            <person name="Baroni T.J."/>
            <person name="Aanen D.K."/>
        </authorList>
    </citation>
    <scope>NUCLEOTIDE SEQUENCE</scope>
    <source>
        <strain evidence="4">D49</strain>
    </source>
</reference>
<protein>
    <recommendedName>
        <fullName evidence="6">Macrofage activating glycoprotein</fullName>
    </recommendedName>
</protein>
<comment type="caution">
    <text evidence="4">The sequence shown here is derived from an EMBL/GenBank/DDBJ whole genome shotgun (WGS) entry which is preliminary data.</text>
</comment>
<feature type="chain" id="PRO_5040467316" description="Macrofage activating glycoprotein" evidence="3">
    <location>
        <begin position="18"/>
        <end position="376"/>
    </location>
</feature>
<evidence type="ECO:0000313" key="5">
    <source>
        <dbReference type="Proteomes" id="UP000717328"/>
    </source>
</evidence>
<keyword evidence="5" id="KW-1185">Reference proteome</keyword>
<evidence type="ECO:0000256" key="3">
    <source>
        <dbReference type="SAM" id="SignalP"/>
    </source>
</evidence>
<keyword evidence="2" id="KW-0472">Membrane</keyword>
<evidence type="ECO:0008006" key="6">
    <source>
        <dbReference type="Google" id="ProtNLM"/>
    </source>
</evidence>
<feature type="compositionally biased region" description="Low complexity" evidence="1">
    <location>
        <begin position="309"/>
        <end position="350"/>
    </location>
</feature>
<proteinExistence type="predicted"/>
<feature type="signal peptide" evidence="3">
    <location>
        <begin position="1"/>
        <end position="17"/>
    </location>
</feature>
<dbReference type="Proteomes" id="UP000717328">
    <property type="component" value="Unassembled WGS sequence"/>
</dbReference>
<gene>
    <name evidence="4" type="ORF">H0H81_008763</name>
</gene>
<name>A0A9P7KK60_9AGAR</name>
<keyword evidence="3" id="KW-0732">Signal</keyword>
<accession>A0A9P7KK60</accession>
<dbReference type="OrthoDB" id="2564904at2759"/>
<organism evidence="4 5">
    <name type="scientific">Sphagnurus paluster</name>
    <dbReference type="NCBI Taxonomy" id="117069"/>
    <lineage>
        <taxon>Eukaryota</taxon>
        <taxon>Fungi</taxon>
        <taxon>Dikarya</taxon>
        <taxon>Basidiomycota</taxon>
        <taxon>Agaricomycotina</taxon>
        <taxon>Agaricomycetes</taxon>
        <taxon>Agaricomycetidae</taxon>
        <taxon>Agaricales</taxon>
        <taxon>Tricholomatineae</taxon>
        <taxon>Lyophyllaceae</taxon>
        <taxon>Sphagnurus</taxon>
    </lineage>
</organism>
<reference evidence="4" key="1">
    <citation type="submission" date="2021-02" db="EMBL/GenBank/DDBJ databases">
        <authorList>
            <person name="Nieuwenhuis M."/>
            <person name="Van De Peppel L.J.J."/>
        </authorList>
    </citation>
    <scope>NUCLEOTIDE SEQUENCE</scope>
    <source>
        <strain evidence="4">D49</strain>
    </source>
</reference>
<evidence type="ECO:0000256" key="1">
    <source>
        <dbReference type="SAM" id="MobiDB-lite"/>
    </source>
</evidence>
<dbReference type="EMBL" id="JABCKI010000248">
    <property type="protein sequence ID" value="KAG5651405.1"/>
    <property type="molecule type" value="Genomic_DNA"/>
</dbReference>
<feature type="region of interest" description="Disordered" evidence="1">
    <location>
        <begin position="306"/>
        <end position="350"/>
    </location>
</feature>
<keyword evidence="2" id="KW-0812">Transmembrane</keyword>
<keyword evidence="2" id="KW-1133">Transmembrane helix</keyword>
<evidence type="ECO:0000313" key="4">
    <source>
        <dbReference type="EMBL" id="KAG5651405.1"/>
    </source>
</evidence>
<dbReference type="AlphaFoldDB" id="A0A9P7KK60"/>
<feature type="transmembrane region" description="Helical" evidence="2">
    <location>
        <begin position="354"/>
        <end position="375"/>
    </location>
</feature>